<dbReference type="Proteomes" id="UP000799772">
    <property type="component" value="Unassembled WGS sequence"/>
</dbReference>
<feature type="compositionally biased region" description="Acidic residues" evidence="1">
    <location>
        <begin position="7"/>
        <end position="17"/>
    </location>
</feature>
<gene>
    <name evidence="2" type="ORF">NA57DRAFT_7372</name>
</gene>
<feature type="non-terminal residue" evidence="2">
    <location>
        <position position="1"/>
    </location>
</feature>
<dbReference type="OrthoDB" id="3433125at2759"/>
<accession>A0A9P4I9X4</accession>
<dbReference type="PANTHER" id="PTHR38887">
    <property type="entry name" value="CHROMOSOME 21, WHOLE GENOME SHOTGUN SEQUENCE"/>
    <property type="match status" value="1"/>
</dbReference>
<protein>
    <submittedName>
        <fullName evidence="2">Uncharacterized protein</fullName>
    </submittedName>
</protein>
<feature type="region of interest" description="Disordered" evidence="1">
    <location>
        <begin position="1"/>
        <end position="33"/>
    </location>
</feature>
<feature type="region of interest" description="Disordered" evidence="1">
    <location>
        <begin position="284"/>
        <end position="329"/>
    </location>
</feature>
<dbReference type="AlphaFoldDB" id="A0A9P4I9X4"/>
<comment type="caution">
    <text evidence="2">The sequence shown here is derived from an EMBL/GenBank/DDBJ whole genome shotgun (WGS) entry which is preliminary data.</text>
</comment>
<proteinExistence type="predicted"/>
<organism evidence="2 3">
    <name type="scientific">Rhizodiscina lignyota</name>
    <dbReference type="NCBI Taxonomy" id="1504668"/>
    <lineage>
        <taxon>Eukaryota</taxon>
        <taxon>Fungi</taxon>
        <taxon>Dikarya</taxon>
        <taxon>Ascomycota</taxon>
        <taxon>Pezizomycotina</taxon>
        <taxon>Dothideomycetes</taxon>
        <taxon>Pleosporomycetidae</taxon>
        <taxon>Aulographales</taxon>
        <taxon>Rhizodiscinaceae</taxon>
        <taxon>Rhizodiscina</taxon>
    </lineage>
</organism>
<dbReference type="InterPro" id="IPR053221">
    <property type="entry name" value="Burnettramic_acid_biosynth"/>
</dbReference>
<feature type="compositionally biased region" description="Polar residues" evidence="1">
    <location>
        <begin position="285"/>
        <end position="296"/>
    </location>
</feature>
<evidence type="ECO:0000313" key="3">
    <source>
        <dbReference type="Proteomes" id="UP000799772"/>
    </source>
</evidence>
<sequence>EHHEAAWELDEAQDEVDGQSQTEPEQLKEGKGFENPIKVADAFVAKHPSPPPVYKDESGQQHVLNLPLPVVIPQRRPGGRMRGFIRAYAPLLEGSSIDEATFLEFLHDLNVICLPNPYINAINMASFATMALPTVTGLIVSIAIQKATQAMNEVHSRSKMNTYIDKINEEFFRPRNLYCIVMTWNPDDPSFETGVNLDSAIANDAAAAAAGGPTGKYDKFKHSMRVSSCDTFGEFEFPETAPLVFPALDQIAVREGEGGKKKDGRLKRGKAFLDDYMDKRAWANWQGQNPDSQLAQTVKPEFHSRYSDPNNPASSGNLISLVSGGHVNP</sequence>
<feature type="non-terminal residue" evidence="2">
    <location>
        <position position="329"/>
    </location>
</feature>
<evidence type="ECO:0000313" key="2">
    <source>
        <dbReference type="EMBL" id="KAF2095827.1"/>
    </source>
</evidence>
<name>A0A9P4I9X4_9PEZI</name>
<feature type="compositionally biased region" description="Polar residues" evidence="1">
    <location>
        <begin position="307"/>
        <end position="320"/>
    </location>
</feature>
<dbReference type="EMBL" id="ML978130">
    <property type="protein sequence ID" value="KAF2095827.1"/>
    <property type="molecule type" value="Genomic_DNA"/>
</dbReference>
<evidence type="ECO:0000256" key="1">
    <source>
        <dbReference type="SAM" id="MobiDB-lite"/>
    </source>
</evidence>
<dbReference type="PANTHER" id="PTHR38887:SF1">
    <property type="entry name" value="RAS MODIFICATION PROTEIN ERF4"/>
    <property type="match status" value="1"/>
</dbReference>
<reference evidence="2" key="1">
    <citation type="journal article" date="2020" name="Stud. Mycol.">
        <title>101 Dothideomycetes genomes: a test case for predicting lifestyles and emergence of pathogens.</title>
        <authorList>
            <person name="Haridas S."/>
            <person name="Albert R."/>
            <person name="Binder M."/>
            <person name="Bloem J."/>
            <person name="Labutti K."/>
            <person name="Salamov A."/>
            <person name="Andreopoulos B."/>
            <person name="Baker S."/>
            <person name="Barry K."/>
            <person name="Bills G."/>
            <person name="Bluhm B."/>
            <person name="Cannon C."/>
            <person name="Castanera R."/>
            <person name="Culley D."/>
            <person name="Daum C."/>
            <person name="Ezra D."/>
            <person name="Gonzalez J."/>
            <person name="Henrissat B."/>
            <person name="Kuo A."/>
            <person name="Liang C."/>
            <person name="Lipzen A."/>
            <person name="Lutzoni F."/>
            <person name="Magnuson J."/>
            <person name="Mondo S."/>
            <person name="Nolan M."/>
            <person name="Ohm R."/>
            <person name="Pangilinan J."/>
            <person name="Park H.-J."/>
            <person name="Ramirez L."/>
            <person name="Alfaro M."/>
            <person name="Sun H."/>
            <person name="Tritt A."/>
            <person name="Yoshinaga Y."/>
            <person name="Zwiers L.-H."/>
            <person name="Turgeon B."/>
            <person name="Goodwin S."/>
            <person name="Spatafora J."/>
            <person name="Crous P."/>
            <person name="Grigoriev I."/>
        </authorList>
    </citation>
    <scope>NUCLEOTIDE SEQUENCE</scope>
    <source>
        <strain evidence="2">CBS 133067</strain>
    </source>
</reference>
<keyword evidence="3" id="KW-1185">Reference proteome</keyword>